<dbReference type="Proteomes" id="UP000271162">
    <property type="component" value="Unassembled WGS sequence"/>
</dbReference>
<gene>
    <name evidence="1" type="ORF">NBR_LOCUS12828</name>
</gene>
<dbReference type="STRING" id="27835.A0A158R0Z8"/>
<dbReference type="WBParaSite" id="NBR_0001282701-mRNA-1">
    <property type="protein sequence ID" value="NBR_0001282701-mRNA-1"/>
    <property type="gene ID" value="NBR_0001282701"/>
</dbReference>
<dbReference type="Gene3D" id="3.40.33.10">
    <property type="entry name" value="CAP"/>
    <property type="match status" value="2"/>
</dbReference>
<evidence type="ECO:0000313" key="2">
    <source>
        <dbReference type="Proteomes" id="UP000271162"/>
    </source>
</evidence>
<keyword evidence="2" id="KW-1185">Reference proteome</keyword>
<accession>A0A158R0Z8</accession>
<evidence type="ECO:0000313" key="3">
    <source>
        <dbReference type="WBParaSite" id="NBR_0001282701-mRNA-1"/>
    </source>
</evidence>
<reference evidence="1 2" key="2">
    <citation type="submission" date="2018-11" db="EMBL/GenBank/DDBJ databases">
        <authorList>
            <consortium name="Pathogen Informatics"/>
        </authorList>
    </citation>
    <scope>NUCLEOTIDE SEQUENCE [LARGE SCALE GENOMIC DNA]</scope>
</reference>
<dbReference type="AlphaFoldDB" id="A0A158R0Z8"/>
<name>A0A158R0Z8_NIPBR</name>
<protein>
    <submittedName>
        <fullName evidence="3">SCP domain-containing protein</fullName>
    </submittedName>
</protein>
<proteinExistence type="predicted"/>
<dbReference type="CDD" id="cd05380">
    <property type="entry name" value="CAP_euk"/>
    <property type="match status" value="1"/>
</dbReference>
<evidence type="ECO:0000313" key="1">
    <source>
        <dbReference type="EMBL" id="VDL76417.1"/>
    </source>
</evidence>
<dbReference type="SUPFAM" id="SSF55797">
    <property type="entry name" value="PR-1-like"/>
    <property type="match status" value="2"/>
</dbReference>
<reference evidence="3" key="1">
    <citation type="submission" date="2016-04" db="UniProtKB">
        <authorList>
            <consortium name="WormBaseParasite"/>
        </authorList>
    </citation>
    <scope>IDENTIFICATION</scope>
</reference>
<sequence length="393" mass="43700">MEGLTRNGREDSFPPGKNMYMLEWDCNLEHLAEWRLTSDCTLNATELVYNAESAVVVDHGSPYGDVDAMLNSIVDAGSKLHMTFEISITSPEAVSYVGSEALQPFVNMIQGKAARIGCSGKICAANPLSMPYGMASCVYNVSPIKQGDVIYERTTWPICSDNTRSIMCTTYVGSTCATNSNLTTRAIATTDYDGNNDYQHNDDAAVRLDHFCNTCAPQSHSRFGLNCQSDVITARGRSEVLAKINEVRASVVDGVTANGGQENFPPGKNMYLLEWDCNLERIAESRLTRNCELNTTKLTYHAESATVIDRESWYGDVDVMLNEIVYSSKKLYNEYSIRTTNPDSVTYVGSPALHPFVNASGTKRRDLRANELADLHRQYAEYSLHDILKFEMR</sequence>
<organism evidence="3">
    <name type="scientific">Nippostrongylus brasiliensis</name>
    <name type="common">Rat hookworm</name>
    <dbReference type="NCBI Taxonomy" id="27835"/>
    <lineage>
        <taxon>Eukaryota</taxon>
        <taxon>Metazoa</taxon>
        <taxon>Ecdysozoa</taxon>
        <taxon>Nematoda</taxon>
        <taxon>Chromadorea</taxon>
        <taxon>Rhabditida</taxon>
        <taxon>Rhabditina</taxon>
        <taxon>Rhabditomorpha</taxon>
        <taxon>Strongyloidea</taxon>
        <taxon>Heligmosomidae</taxon>
        <taxon>Nippostrongylus</taxon>
    </lineage>
</organism>
<dbReference type="EMBL" id="UYSL01020871">
    <property type="protein sequence ID" value="VDL76417.1"/>
    <property type="molecule type" value="Genomic_DNA"/>
</dbReference>
<dbReference type="InterPro" id="IPR035940">
    <property type="entry name" value="CAP_sf"/>
</dbReference>